<proteinExistence type="predicted"/>
<dbReference type="RefSeq" id="WP_001368543.1">
    <property type="nucleotide sequence ID" value="NZ_BLJD01000072.1"/>
</dbReference>
<dbReference type="AlphaFoldDB" id="A0AAP6B355"/>
<sequence>MLTQLHRVLYRCPGHYVYGSATQSTGTGTGSLASRNTSQSPLPAQQAGFPRPELYSLSVCQ</sequence>
<gene>
    <name evidence="2" type="ORF">R8G00_29415</name>
</gene>
<dbReference type="Proteomes" id="UP001271591">
    <property type="component" value="Unassembled WGS sequence"/>
</dbReference>
<reference evidence="2" key="1">
    <citation type="submission" date="2023-10" db="EMBL/GenBank/DDBJ databases">
        <title>Draft Genome Sequence of a Shiga toxin-producing Escherichia coli strain from deer meat showing an IS-element integration in the B-subunit of the Shiga toxin Stx2b gene.</title>
        <authorList>
            <person name="Projahn M."/>
            <person name="Borowiak M."/>
        </authorList>
    </citation>
    <scope>NUCLEOTIDE SEQUENCE</scope>
    <source>
        <strain evidence="2">BfR-EC-18960</strain>
    </source>
</reference>
<name>A0AAP6B355_ECOLX</name>
<organism evidence="2 3">
    <name type="scientific">Escherichia coli</name>
    <dbReference type="NCBI Taxonomy" id="562"/>
    <lineage>
        <taxon>Bacteria</taxon>
        <taxon>Pseudomonadati</taxon>
        <taxon>Pseudomonadota</taxon>
        <taxon>Gammaproteobacteria</taxon>
        <taxon>Enterobacterales</taxon>
        <taxon>Enterobacteriaceae</taxon>
        <taxon>Escherichia</taxon>
    </lineage>
</organism>
<evidence type="ECO:0000256" key="1">
    <source>
        <dbReference type="SAM" id="MobiDB-lite"/>
    </source>
</evidence>
<comment type="caution">
    <text evidence="2">The sequence shown here is derived from an EMBL/GenBank/DDBJ whole genome shotgun (WGS) entry which is preliminary data.</text>
</comment>
<evidence type="ECO:0000313" key="2">
    <source>
        <dbReference type="EMBL" id="MDW9353535.1"/>
    </source>
</evidence>
<accession>A0AAP6B355</accession>
<protein>
    <submittedName>
        <fullName evidence="2">Uncharacterized protein</fullName>
    </submittedName>
</protein>
<feature type="region of interest" description="Disordered" evidence="1">
    <location>
        <begin position="23"/>
        <end position="49"/>
    </location>
</feature>
<dbReference type="EMBL" id="JAWPMK010000005">
    <property type="protein sequence ID" value="MDW9353535.1"/>
    <property type="molecule type" value="Genomic_DNA"/>
</dbReference>
<evidence type="ECO:0000313" key="3">
    <source>
        <dbReference type="Proteomes" id="UP001271591"/>
    </source>
</evidence>
<feature type="compositionally biased region" description="Low complexity" evidence="1">
    <location>
        <begin position="23"/>
        <end position="34"/>
    </location>
</feature>